<dbReference type="Gene3D" id="3.40.630.30">
    <property type="match status" value="1"/>
</dbReference>
<evidence type="ECO:0000313" key="2">
    <source>
        <dbReference type="EMBL" id="KLV09830.1"/>
    </source>
</evidence>
<dbReference type="Proteomes" id="UP000035909">
    <property type="component" value="Unassembled WGS sequence"/>
</dbReference>
<organism evidence="2 3">
    <name type="scientific">Photobacterium ganghwense</name>
    <dbReference type="NCBI Taxonomy" id="320778"/>
    <lineage>
        <taxon>Bacteria</taxon>
        <taxon>Pseudomonadati</taxon>
        <taxon>Pseudomonadota</taxon>
        <taxon>Gammaproteobacteria</taxon>
        <taxon>Vibrionales</taxon>
        <taxon>Vibrionaceae</taxon>
        <taxon>Photobacterium</taxon>
    </lineage>
</organism>
<reference evidence="2 3" key="1">
    <citation type="submission" date="2015-05" db="EMBL/GenBank/DDBJ databases">
        <title>Photobacterium galathea sp. nov.</title>
        <authorList>
            <person name="Machado H."/>
            <person name="Gram L."/>
        </authorList>
    </citation>
    <scope>NUCLEOTIDE SEQUENCE [LARGE SCALE GENOMIC DNA]</scope>
    <source>
        <strain evidence="2 3">DSM 22954</strain>
    </source>
</reference>
<gene>
    <name evidence="2" type="ORF">ABT57_09090</name>
</gene>
<evidence type="ECO:0000259" key="1">
    <source>
        <dbReference type="PROSITE" id="PS51186"/>
    </source>
</evidence>
<evidence type="ECO:0000313" key="3">
    <source>
        <dbReference type="Proteomes" id="UP000035909"/>
    </source>
</evidence>
<dbReference type="STRING" id="320778.ABT57_09090"/>
<proteinExistence type="predicted"/>
<comment type="caution">
    <text evidence="2">The sequence shown here is derived from an EMBL/GenBank/DDBJ whole genome shotgun (WGS) entry which is preliminary data.</text>
</comment>
<keyword evidence="2" id="KW-0808">Transferase</keyword>
<dbReference type="SUPFAM" id="SSF55729">
    <property type="entry name" value="Acyl-CoA N-acyltransferases (Nat)"/>
    <property type="match status" value="1"/>
</dbReference>
<accession>A0A0J1HDV8</accession>
<keyword evidence="3" id="KW-1185">Reference proteome</keyword>
<protein>
    <submittedName>
        <fullName evidence="2">GNAT family acetyltransferase</fullName>
    </submittedName>
</protein>
<dbReference type="PROSITE" id="PS51186">
    <property type="entry name" value="GNAT"/>
    <property type="match status" value="1"/>
</dbReference>
<name>A0A0J1HDV8_9GAMM</name>
<sequence>MIRKARGQDWEALVSLFIIENKHNAALAPDTVRETTEVLTVEELDAILVDDNSALFVAEHHDTVVGTLLGNVVQVDCRRWTAPRCYSYIEDIVVAPRTRRQGIAQKLVAHFECWARAKKATSVELHVWPNNADAIRCYAKMGFINKQLLLSKRID</sequence>
<dbReference type="InterPro" id="IPR016181">
    <property type="entry name" value="Acyl_CoA_acyltransferase"/>
</dbReference>
<dbReference type="PANTHER" id="PTHR43072">
    <property type="entry name" value="N-ACETYLTRANSFERASE"/>
    <property type="match status" value="1"/>
</dbReference>
<dbReference type="CDD" id="cd04301">
    <property type="entry name" value="NAT_SF"/>
    <property type="match status" value="1"/>
</dbReference>
<dbReference type="OrthoDB" id="5879933at2"/>
<feature type="domain" description="N-acetyltransferase" evidence="1">
    <location>
        <begin position="1"/>
        <end position="155"/>
    </location>
</feature>
<dbReference type="Pfam" id="PF00583">
    <property type="entry name" value="Acetyltransf_1"/>
    <property type="match status" value="1"/>
</dbReference>
<dbReference type="EMBL" id="LDOU01000007">
    <property type="protein sequence ID" value="KLV09830.1"/>
    <property type="molecule type" value="Genomic_DNA"/>
</dbReference>
<dbReference type="AlphaFoldDB" id="A0A0J1HDV8"/>
<dbReference type="PATRIC" id="fig|320778.3.peg.1977"/>
<dbReference type="GO" id="GO:0016747">
    <property type="term" value="F:acyltransferase activity, transferring groups other than amino-acyl groups"/>
    <property type="evidence" value="ECO:0007669"/>
    <property type="project" value="InterPro"/>
</dbReference>
<dbReference type="InterPro" id="IPR000182">
    <property type="entry name" value="GNAT_dom"/>
</dbReference>